<dbReference type="PANTHER" id="PTHR38790">
    <property type="entry name" value="2EXR DOMAIN-CONTAINING PROTEIN-RELATED"/>
    <property type="match status" value="1"/>
</dbReference>
<proteinExistence type="predicted"/>
<dbReference type="OrthoDB" id="4757095at2759"/>
<protein>
    <recommendedName>
        <fullName evidence="1">DUF7730 domain-containing protein</fullName>
    </recommendedName>
</protein>
<feature type="domain" description="DUF7730" evidence="1">
    <location>
        <begin position="43"/>
        <end position="265"/>
    </location>
</feature>
<evidence type="ECO:0000313" key="3">
    <source>
        <dbReference type="Proteomes" id="UP000800040"/>
    </source>
</evidence>
<gene>
    <name evidence="2" type="ORF">BDW02DRAFT_567395</name>
</gene>
<reference evidence="2" key="1">
    <citation type="submission" date="2020-01" db="EMBL/GenBank/DDBJ databases">
        <authorList>
            <consortium name="DOE Joint Genome Institute"/>
            <person name="Haridas S."/>
            <person name="Albert R."/>
            <person name="Binder M."/>
            <person name="Bloem J."/>
            <person name="Labutti K."/>
            <person name="Salamov A."/>
            <person name="Andreopoulos B."/>
            <person name="Baker S.E."/>
            <person name="Barry K."/>
            <person name="Bills G."/>
            <person name="Bluhm B.H."/>
            <person name="Cannon C."/>
            <person name="Castanera R."/>
            <person name="Culley D.E."/>
            <person name="Daum C."/>
            <person name="Ezra D."/>
            <person name="Gonzalez J.B."/>
            <person name="Henrissat B."/>
            <person name="Kuo A."/>
            <person name="Liang C."/>
            <person name="Lipzen A."/>
            <person name="Lutzoni F."/>
            <person name="Magnuson J."/>
            <person name="Mondo S."/>
            <person name="Nolan M."/>
            <person name="Ohm R."/>
            <person name="Pangilinan J."/>
            <person name="Park H.-J."/>
            <person name="Ramirez L."/>
            <person name="Alfaro M."/>
            <person name="Sun H."/>
            <person name="Tritt A."/>
            <person name="Yoshinaga Y."/>
            <person name="Zwiers L.-H."/>
            <person name="Turgeon B.G."/>
            <person name="Goodwin S.B."/>
            <person name="Spatafora J.W."/>
            <person name="Crous P.W."/>
            <person name="Grigoriev I.V."/>
        </authorList>
    </citation>
    <scope>NUCLEOTIDE SEQUENCE</scope>
    <source>
        <strain evidence="2">P77</strain>
    </source>
</reference>
<keyword evidence="3" id="KW-1185">Reference proteome</keyword>
<dbReference type="PANTHER" id="PTHR38790:SF4">
    <property type="entry name" value="2EXR DOMAIN-CONTAINING PROTEIN"/>
    <property type="match status" value="1"/>
</dbReference>
<evidence type="ECO:0000259" key="1">
    <source>
        <dbReference type="Pfam" id="PF24864"/>
    </source>
</evidence>
<evidence type="ECO:0000313" key="2">
    <source>
        <dbReference type="EMBL" id="KAF1836064.1"/>
    </source>
</evidence>
<sequence>MRAFILRKLRLKKPTVAVDSSASPSPDIQQLPRAALPRDIPISQKQCDLFEKLSTEIRLLIYEAVLTDPDRPLHFLHVTPLRGRPKKLGHWRCEESDSPYLMWQHSCFGLWDKGSTRVIRHASHTNSDLLSLLLACRLIYEEAVQVLYSGNYFSFRGLQGLPSFRALVAPSSWHMLRYVHISTAFFTPMKDCSENRATFPLDRYLNWEDGCRMLVSLTELRLLRIEMMIWDLFGYYDRSGGTVEEQALVFILSALKPVRARTFQVELNLEVPSSVLNALGDVSFELLRTEKLHDRRTFPT</sequence>
<organism evidence="2 3">
    <name type="scientific">Decorospora gaudefroyi</name>
    <dbReference type="NCBI Taxonomy" id="184978"/>
    <lineage>
        <taxon>Eukaryota</taxon>
        <taxon>Fungi</taxon>
        <taxon>Dikarya</taxon>
        <taxon>Ascomycota</taxon>
        <taxon>Pezizomycotina</taxon>
        <taxon>Dothideomycetes</taxon>
        <taxon>Pleosporomycetidae</taxon>
        <taxon>Pleosporales</taxon>
        <taxon>Pleosporineae</taxon>
        <taxon>Pleosporaceae</taxon>
        <taxon>Decorospora</taxon>
    </lineage>
</organism>
<dbReference type="Pfam" id="PF24864">
    <property type="entry name" value="DUF7730"/>
    <property type="match status" value="1"/>
</dbReference>
<name>A0A6A5KNW8_9PLEO</name>
<dbReference type="InterPro" id="IPR056632">
    <property type="entry name" value="DUF7730"/>
</dbReference>
<dbReference type="EMBL" id="ML975278">
    <property type="protein sequence ID" value="KAF1836064.1"/>
    <property type="molecule type" value="Genomic_DNA"/>
</dbReference>
<dbReference type="Proteomes" id="UP000800040">
    <property type="component" value="Unassembled WGS sequence"/>
</dbReference>
<accession>A0A6A5KNW8</accession>
<dbReference type="AlphaFoldDB" id="A0A6A5KNW8"/>